<dbReference type="InterPro" id="IPR051675">
    <property type="entry name" value="Endo/Exo/Phosphatase_dom_1"/>
</dbReference>
<protein>
    <submittedName>
        <fullName evidence="2">Helix-hairpin-helix domain-containing protein</fullName>
    </submittedName>
</protein>
<sequence length="653" mass="73489">MRCLRLLLPALFVLPAIAQPADTLQRLLEEAFEGAVIDPEGLEALAAWLEELRRQPLNVNTATAEALAQLPGFSLVLAHRLVRYRQQHGPWQNLEELLHIEGFSPELLERLRPFLTVHPPPSPQRLTGYLLQRLDYDPEAHQEAYLGPPYRLQTRLHLSYKALRAGLTLENDPGEPLRWDPERRTYGFDHTVGFLLFEGSGILRRLILGDFSVRWGLGLTLWSLPAIDSYQAAARTPLRQGSGLTPYSGTDETRFFRGLAVMFTLAPSVSLAAFASRRWLDARLDTVATPFLSIVSLPASGLHRTPAEQSRKSQVRADVKGGALLVTKATLSAGLVVYEVLWSSPLEPTPALYQRHAWRGRVAQAAGAFGQIALRQALLGVEIAATAGRPLGLSGHLSGSLGRFAQATLAFRHFPTRFVSLYGDPFDTRSGPPSGETGLYGGLELLLDPAWQLQLAVDHYRHLWPRYGMFWPASGQVRWIQLRYRPRPWLESSLQLRLHQSIRRIEAAGPAGSLLETTLPLHYLALRWQGSYTFSPTVHLKTRLEYVQRTDSTTGRGWLLQHLLRWQPIPPIELDAQLTFFNTTPSLVLYTLEPSLRYSTALSALTSQGQRMLLRLQLRPLRQARLQVRYGITQPLTGTSKRLWQFLAQWQLD</sequence>
<name>A0A7V2F5B0_RHOMR</name>
<proteinExistence type="predicted"/>
<dbReference type="GO" id="GO:0015628">
    <property type="term" value="P:protein secretion by the type II secretion system"/>
    <property type="evidence" value="ECO:0007669"/>
    <property type="project" value="TreeGrafter"/>
</dbReference>
<evidence type="ECO:0000313" key="2">
    <source>
        <dbReference type="EMBL" id="HER95196.1"/>
    </source>
</evidence>
<dbReference type="EMBL" id="DSGB01000002">
    <property type="protein sequence ID" value="HER95196.1"/>
    <property type="molecule type" value="Genomic_DNA"/>
</dbReference>
<dbReference type="SUPFAM" id="SSF47781">
    <property type="entry name" value="RuvA domain 2-like"/>
    <property type="match status" value="1"/>
</dbReference>
<feature type="signal peptide" evidence="1">
    <location>
        <begin position="1"/>
        <end position="18"/>
    </location>
</feature>
<feature type="chain" id="PRO_5030985756" evidence="1">
    <location>
        <begin position="19"/>
        <end position="653"/>
    </location>
</feature>
<reference evidence="2" key="1">
    <citation type="journal article" date="2020" name="mSystems">
        <title>Genome- and Community-Level Interaction Insights into Carbon Utilization and Element Cycling Functions of Hydrothermarchaeota in Hydrothermal Sediment.</title>
        <authorList>
            <person name="Zhou Z."/>
            <person name="Liu Y."/>
            <person name="Xu W."/>
            <person name="Pan J."/>
            <person name="Luo Z.H."/>
            <person name="Li M."/>
        </authorList>
    </citation>
    <scope>NUCLEOTIDE SEQUENCE [LARGE SCALE GENOMIC DNA]</scope>
    <source>
        <strain evidence="2">SpSt-143</strain>
    </source>
</reference>
<organism evidence="2">
    <name type="scientific">Rhodothermus marinus</name>
    <name type="common">Rhodothermus obamensis</name>
    <dbReference type="NCBI Taxonomy" id="29549"/>
    <lineage>
        <taxon>Bacteria</taxon>
        <taxon>Pseudomonadati</taxon>
        <taxon>Rhodothermota</taxon>
        <taxon>Rhodothermia</taxon>
        <taxon>Rhodothermales</taxon>
        <taxon>Rhodothermaceae</taxon>
        <taxon>Rhodothermus</taxon>
    </lineage>
</organism>
<dbReference type="PANTHER" id="PTHR21180:SF32">
    <property type="entry name" value="ENDONUCLEASE_EXONUCLEASE_PHOSPHATASE FAMILY DOMAIN-CONTAINING PROTEIN 1"/>
    <property type="match status" value="1"/>
</dbReference>
<accession>A0A7V2F5B0</accession>
<comment type="caution">
    <text evidence="2">The sequence shown here is derived from an EMBL/GenBank/DDBJ whole genome shotgun (WGS) entry which is preliminary data.</text>
</comment>
<dbReference type="Pfam" id="PF12836">
    <property type="entry name" value="HHH_3"/>
    <property type="match status" value="1"/>
</dbReference>
<dbReference type="AlphaFoldDB" id="A0A7V2F5B0"/>
<keyword evidence="1" id="KW-0732">Signal</keyword>
<dbReference type="Gene3D" id="1.10.150.320">
    <property type="entry name" value="Photosystem II 12 kDa extrinsic protein"/>
    <property type="match status" value="1"/>
</dbReference>
<dbReference type="PANTHER" id="PTHR21180">
    <property type="entry name" value="ENDONUCLEASE/EXONUCLEASE/PHOSPHATASE FAMILY DOMAIN-CONTAINING PROTEIN 1"/>
    <property type="match status" value="1"/>
</dbReference>
<evidence type="ECO:0000256" key="1">
    <source>
        <dbReference type="SAM" id="SignalP"/>
    </source>
</evidence>
<dbReference type="GO" id="GO:0015627">
    <property type="term" value="C:type II protein secretion system complex"/>
    <property type="evidence" value="ECO:0007669"/>
    <property type="project" value="TreeGrafter"/>
</dbReference>
<gene>
    <name evidence="2" type="ORF">ENO59_01545</name>
</gene>
<dbReference type="InterPro" id="IPR010994">
    <property type="entry name" value="RuvA_2-like"/>
</dbReference>